<dbReference type="Pfam" id="PF13843">
    <property type="entry name" value="DDE_Tnp_1_7"/>
    <property type="match status" value="1"/>
</dbReference>
<dbReference type="AlphaFoldDB" id="A0A1A8CX15"/>
<proteinExistence type="predicted"/>
<reference evidence="2" key="2">
    <citation type="submission" date="2016-06" db="EMBL/GenBank/DDBJ databases">
        <title>The genome of a short-lived fish provides insights into sex chromosome evolution and the genetic control of aging.</title>
        <authorList>
            <person name="Reichwald K."/>
            <person name="Felder M."/>
            <person name="Petzold A."/>
            <person name="Koch P."/>
            <person name="Groth M."/>
            <person name="Platzer M."/>
        </authorList>
    </citation>
    <scope>NUCLEOTIDE SEQUENCE</scope>
    <source>
        <tissue evidence="2">Brain</tissue>
    </source>
</reference>
<dbReference type="PANTHER" id="PTHR46599:SF3">
    <property type="entry name" value="PIGGYBAC TRANSPOSABLE ELEMENT-DERIVED PROTEIN 4"/>
    <property type="match status" value="1"/>
</dbReference>
<sequence length="136" mass="15152">MGFGACGTFRDTRIGIPKTKMNALTKISPRGSIWWIREGALIFVKLMDTREVSVCSTLHTAFSGDTVQRSSKVGGKHTAAEVPVPPAVKDYNCFMEGVDLSDQLIDSYSSRRKSRKWYVTVLHLFIDIAVTNSYCI</sequence>
<evidence type="ECO:0000313" key="2">
    <source>
        <dbReference type="EMBL" id="SBP83211.1"/>
    </source>
</evidence>
<dbReference type="EMBL" id="HADZ01019270">
    <property type="protein sequence ID" value="SBP83211.1"/>
    <property type="molecule type" value="Transcribed_RNA"/>
</dbReference>
<name>A0A1A8CX15_NOTKA</name>
<feature type="domain" description="PiggyBac transposable element-derived protein" evidence="1">
    <location>
        <begin position="2"/>
        <end position="134"/>
    </location>
</feature>
<dbReference type="InterPro" id="IPR029526">
    <property type="entry name" value="PGBD"/>
</dbReference>
<organism evidence="2">
    <name type="scientific">Nothobranchius kadleci</name>
    <name type="common">African annual killifish</name>
    <dbReference type="NCBI Taxonomy" id="1051664"/>
    <lineage>
        <taxon>Eukaryota</taxon>
        <taxon>Metazoa</taxon>
        <taxon>Chordata</taxon>
        <taxon>Craniata</taxon>
        <taxon>Vertebrata</taxon>
        <taxon>Euteleostomi</taxon>
        <taxon>Actinopterygii</taxon>
        <taxon>Neopterygii</taxon>
        <taxon>Teleostei</taxon>
        <taxon>Neoteleostei</taxon>
        <taxon>Acanthomorphata</taxon>
        <taxon>Ovalentaria</taxon>
        <taxon>Atherinomorphae</taxon>
        <taxon>Cyprinodontiformes</taxon>
        <taxon>Nothobranchiidae</taxon>
        <taxon>Nothobranchius</taxon>
    </lineage>
</organism>
<reference evidence="2" key="1">
    <citation type="submission" date="2016-05" db="EMBL/GenBank/DDBJ databases">
        <authorList>
            <person name="Lavstsen T."/>
            <person name="Jespersen J.S."/>
        </authorList>
    </citation>
    <scope>NUCLEOTIDE SEQUENCE</scope>
    <source>
        <tissue evidence="2">Brain</tissue>
    </source>
</reference>
<accession>A0A1A8CX15</accession>
<protein>
    <recommendedName>
        <fullName evidence="1">PiggyBac transposable element-derived protein domain-containing protein</fullName>
    </recommendedName>
</protein>
<gene>
    <name evidence="2" type="primary">PGBD4</name>
</gene>
<evidence type="ECO:0000259" key="1">
    <source>
        <dbReference type="Pfam" id="PF13843"/>
    </source>
</evidence>
<dbReference type="PANTHER" id="PTHR46599">
    <property type="entry name" value="PIGGYBAC TRANSPOSABLE ELEMENT-DERIVED PROTEIN 4"/>
    <property type="match status" value="1"/>
</dbReference>